<keyword evidence="9" id="KW-0130">Cell adhesion</keyword>
<dbReference type="OrthoDB" id="6275838at2759"/>
<feature type="region of interest" description="Disordered" evidence="23">
    <location>
        <begin position="1325"/>
        <end position="1390"/>
    </location>
</feature>
<dbReference type="FunFam" id="2.10.25.10:FF:000029">
    <property type="entry name" value="neurexin-1 isoform X1"/>
    <property type="match status" value="1"/>
</dbReference>
<keyword evidence="5" id="KW-0479">Metal-binding</keyword>
<keyword evidence="28" id="KW-1185">Reference proteome</keyword>
<evidence type="ECO:0000256" key="15">
    <source>
        <dbReference type="ARBA" id="ARBA00023180"/>
    </source>
</evidence>
<evidence type="ECO:0000259" key="26">
    <source>
        <dbReference type="PROSITE" id="PS50025"/>
    </source>
</evidence>
<evidence type="ECO:0000259" key="27">
    <source>
        <dbReference type="PROSITE" id="PS50026"/>
    </source>
</evidence>
<dbReference type="CTD" id="9378"/>
<dbReference type="CDD" id="cd00110">
    <property type="entry name" value="LamG"/>
    <property type="match status" value="6"/>
</dbReference>
<evidence type="ECO:0000313" key="29">
    <source>
        <dbReference type="RefSeq" id="XP_019520725.1"/>
    </source>
</evidence>
<dbReference type="FunFam" id="2.60.120.200:FF:000003">
    <property type="entry name" value="neurexin-1 isoform X1"/>
    <property type="match status" value="1"/>
</dbReference>
<keyword evidence="16" id="KW-0357">Heparan sulfate</keyword>
<evidence type="ECO:0000256" key="8">
    <source>
        <dbReference type="ARBA" id="ARBA00022837"/>
    </source>
</evidence>
<evidence type="ECO:0000256" key="4">
    <source>
        <dbReference type="ARBA" id="ARBA00022692"/>
    </source>
</evidence>
<evidence type="ECO:0000256" key="12">
    <source>
        <dbReference type="ARBA" id="ARBA00023018"/>
    </source>
</evidence>
<keyword evidence="11 24" id="KW-1133">Transmembrane helix</keyword>
<evidence type="ECO:0000256" key="2">
    <source>
        <dbReference type="ARBA" id="ARBA00022475"/>
    </source>
</evidence>
<keyword evidence="17" id="KW-0966">Cell projection</keyword>
<dbReference type="SMART" id="SM00282">
    <property type="entry name" value="LamG"/>
    <property type="match status" value="6"/>
</dbReference>
<feature type="transmembrane region" description="Helical" evidence="24">
    <location>
        <begin position="1403"/>
        <end position="1423"/>
    </location>
</feature>
<dbReference type="CDD" id="cd00054">
    <property type="entry name" value="EGF_CA"/>
    <property type="match status" value="1"/>
</dbReference>
<feature type="region of interest" description="Disordered" evidence="23">
    <location>
        <begin position="1444"/>
        <end position="1477"/>
    </location>
</feature>
<evidence type="ECO:0000256" key="10">
    <source>
        <dbReference type="ARBA" id="ARBA00022974"/>
    </source>
</evidence>
<dbReference type="Gene3D" id="2.10.25.10">
    <property type="entry name" value="Laminin"/>
    <property type="match status" value="3"/>
</dbReference>
<dbReference type="FunFam" id="2.10.25.10:FF:000167">
    <property type="entry name" value="neurexin-1 isoform X1"/>
    <property type="match status" value="1"/>
</dbReference>
<dbReference type="FunFam" id="2.60.120.200:FF:000007">
    <property type="entry name" value="neurexin-1 isoform X1"/>
    <property type="match status" value="1"/>
</dbReference>
<protein>
    <recommendedName>
        <fullName evidence="19">Neurexin-1</fullName>
    </recommendedName>
    <alternativeName>
        <fullName evidence="21">Neurexin I-alpha</fullName>
    </alternativeName>
    <alternativeName>
        <fullName evidence="20">Neurexin-1-alpha</fullName>
    </alternativeName>
</protein>
<feature type="domain" description="EGF-like" evidence="27">
    <location>
        <begin position="676"/>
        <end position="713"/>
    </location>
</feature>
<reference evidence="29" key="1">
    <citation type="submission" date="2025-08" db="UniProtKB">
        <authorList>
            <consortium name="RefSeq"/>
        </authorList>
    </citation>
    <scope>IDENTIFICATION</scope>
    <source>
        <tissue evidence="29">Muscle</tissue>
    </source>
</reference>
<accession>A0A8B7T7X3</accession>
<evidence type="ECO:0000256" key="6">
    <source>
        <dbReference type="ARBA" id="ARBA00022729"/>
    </source>
</evidence>
<gene>
    <name evidence="29" type="primary">NRXN1</name>
</gene>
<evidence type="ECO:0000256" key="13">
    <source>
        <dbReference type="ARBA" id="ARBA00023136"/>
    </source>
</evidence>
<keyword evidence="7" id="KW-0677">Repeat</keyword>
<dbReference type="RefSeq" id="XP_019520725.1">
    <property type="nucleotide sequence ID" value="XM_019665180.1"/>
</dbReference>
<dbReference type="GeneID" id="109394760"/>
<dbReference type="PROSITE" id="PS50025">
    <property type="entry name" value="LAM_G_DOMAIN"/>
    <property type="match status" value="6"/>
</dbReference>
<feature type="signal peptide" evidence="25">
    <location>
        <begin position="1"/>
        <end position="25"/>
    </location>
</feature>
<dbReference type="InterPro" id="IPR050372">
    <property type="entry name" value="Neurexin-related_CASP"/>
</dbReference>
<keyword evidence="14" id="KW-1015">Disulfide bond</keyword>
<dbReference type="FunFam" id="2.60.120.200:FF:000014">
    <property type="entry name" value="neurexin-1 isoform X1"/>
    <property type="match status" value="1"/>
</dbReference>
<name>A0A8B7T7X3_HIPAR</name>
<evidence type="ECO:0000256" key="1">
    <source>
        <dbReference type="ARBA" id="ARBA00010241"/>
    </source>
</evidence>
<feature type="domain" description="Laminin G" evidence="26">
    <location>
        <begin position="1126"/>
        <end position="1294"/>
    </location>
</feature>
<evidence type="ECO:0000256" key="16">
    <source>
        <dbReference type="ARBA" id="ARBA00023207"/>
    </source>
</evidence>
<dbReference type="InterPro" id="IPR000742">
    <property type="entry name" value="EGF"/>
</dbReference>
<dbReference type="InterPro" id="IPR000152">
    <property type="entry name" value="EGF-type_Asp/Asn_hydroxyl_site"/>
</dbReference>
<keyword evidence="2" id="KW-1003">Cell membrane</keyword>
<dbReference type="GO" id="GO:0046872">
    <property type="term" value="F:metal ion binding"/>
    <property type="evidence" value="ECO:0007669"/>
    <property type="project" value="UniProtKB-KW"/>
</dbReference>
<evidence type="ECO:0000256" key="23">
    <source>
        <dbReference type="SAM" id="MobiDB-lite"/>
    </source>
</evidence>
<dbReference type="Proteomes" id="UP000694851">
    <property type="component" value="Unplaced"/>
</dbReference>
<evidence type="ECO:0000256" key="25">
    <source>
        <dbReference type="SAM" id="SignalP"/>
    </source>
</evidence>
<feature type="chain" id="PRO_5034084290" description="Neurexin-1" evidence="25">
    <location>
        <begin position="26"/>
        <end position="1477"/>
    </location>
</feature>
<keyword evidence="8" id="KW-0106">Calcium</keyword>
<evidence type="ECO:0000256" key="22">
    <source>
        <dbReference type="PROSITE-ProRule" id="PRU00076"/>
    </source>
</evidence>
<feature type="domain" description="Laminin G" evidence="26">
    <location>
        <begin position="30"/>
        <end position="217"/>
    </location>
</feature>
<keyword evidence="12" id="KW-0770">Synapse</keyword>
<dbReference type="PROSITE" id="PS00010">
    <property type="entry name" value="ASX_HYDROXYL"/>
    <property type="match status" value="1"/>
</dbReference>
<dbReference type="FunFam" id="2.60.120.200:FF:000004">
    <property type="entry name" value="neurexin-1 isoform X1"/>
    <property type="match status" value="1"/>
</dbReference>
<keyword evidence="4 24" id="KW-0812">Transmembrane</keyword>
<organism evidence="28 29">
    <name type="scientific">Hipposideros armiger</name>
    <name type="common">Great Himalayan leaf-nosed bat</name>
    <dbReference type="NCBI Taxonomy" id="186990"/>
    <lineage>
        <taxon>Eukaryota</taxon>
        <taxon>Metazoa</taxon>
        <taxon>Chordata</taxon>
        <taxon>Craniata</taxon>
        <taxon>Vertebrata</taxon>
        <taxon>Euteleostomi</taxon>
        <taxon>Mammalia</taxon>
        <taxon>Eutheria</taxon>
        <taxon>Laurasiatheria</taxon>
        <taxon>Chiroptera</taxon>
        <taxon>Yinpterochiroptera</taxon>
        <taxon>Rhinolophoidea</taxon>
        <taxon>Hipposideridae</taxon>
        <taxon>Hipposideros</taxon>
    </lineage>
</organism>
<dbReference type="SUPFAM" id="SSF49899">
    <property type="entry name" value="Concanavalin A-like lectins/glucanases"/>
    <property type="match status" value="6"/>
</dbReference>
<dbReference type="GO" id="GO:0007155">
    <property type="term" value="P:cell adhesion"/>
    <property type="evidence" value="ECO:0007669"/>
    <property type="project" value="UniProtKB-KW"/>
</dbReference>
<sequence length="1477" mass="161895">MGTALLQRGGCFLLCLSLLLLGCWAELGSGLEFPGAEGQWTRFPKWNACCESEMSFQLKTRSARGLVLYFDDEGFCDFLELILTRGGRLQLSFSIFCAEPATLLADTPVNDGAWHNVRIRRQFRNTTLFIDQVEAKWVEVKSKRRDMTVFSGLFVGGLPPELRAAALKLTLASVREREPFKGWIRDVRVNASQALPVDSGEVKLDDEPPNSGGGSPCEAGEEGEGGVCLNGGVCSVVDDQAVCDCSRTGFRGKDCSQEDNNVEGLAHLMMGDQGKSKGKEEYIATFKGSEYFCYDLSQNPIQSSSDEITLSFKTLQRNGLMLHTGKSADYVNLALKNGAVSLVINLGSGAFEALVEPVNGKFNDNAWHDVKVTRNLRQHSGIGHAMVTISVDGILTTTGYTQEDYTMLGSDDFFYVGGSPSTADLPGSPVSNNFMGCLKEVVYKNNDVRLELSRLAKQGDPKMKIHGVVAFKCENVATLDPITFETPESFISLPKWNAKKTGSISFDFRTTEPNGLILFSHGKPRHQKDAKHPQMIKVDFFAIEMLDGHLYLLLDMGSGTIKIRALQKKVNDGEWYHVDFQRDGRSGTISVNTLRTPYTAPGESEILDLDDELYLGGLPENKAGLVFPTEVWTALLNYGYVGCIRDLFIDGQSKDIRQMAEVQSTAGVKPSCSRETAKPCLSNPCKNNGMCRDGWNRYVCDCSGTGHLGRSCEREATVLSYDGSMFMKIQLPVVMHTEAEDVSLRFRSQRAYGILMATTSRDSADTLRLELDAGRVKLTVNLDCIRINCNSSKGPETLFAGYNLNDNEWHTVRVVRRGKSLKLTVDDQQAMTGQMAGDHTRLEFHNIETGIITERRYLSSVPSNFIGHLQSLTFNGMAYIDLCKNGDIDYCELNARFGFRNIIADPVTFKTKSSYVALATLQAYTSMHLFFQFKTTSLDGLILYNSGDGNDFIVVELVKGYLHYVFDLGNGANLIKGSSNKPLNDNQWHNVMISRDTSNLHTVKIDTKITTQITAGARNLDLKSDLYIGGVAKETYKSLPKLVHAKEGFQGCLASVDLNGRLPDLISDALFCNGQIERGCEGPSTTCQEDSCSNQGVCLQQWDGFSCDCSMTSFSGPLCNDPGTTYIFSKGGGQITYKWPPNDRPSTRADRLAIGFSTVQKEAVLVRVDSSSGLGDYLELHIHQGKIGVKFNVGTDDIAIEESNAIINDGKYHVVRFTRSGGNATLQVDSWPVIERYPAGRQLTIFNSQATIIIGGKEQGQPFQGQLSGLYYNGLKVLNMAAENDANIAIVGNVRLVGEVPSSMTTESTATAMQSEMSTSIMETTTTLATSTARRGKPPTKEPISQTTDDILVASAECPSDDEDIDPCEPSSGGLANPTRAGGREPYPGSAEVIRESSSTTGMVVGIVAAAALCILILLYAMYKYRNRDEGSYHVDESRNYISNSAQSNGAVVKEKQPSSAKSANKNKKNKDKEYYV</sequence>
<dbReference type="Pfam" id="PF02210">
    <property type="entry name" value="Laminin_G_2"/>
    <property type="match status" value="6"/>
</dbReference>
<dbReference type="FunFam" id="2.60.120.200:FF:000001">
    <property type="entry name" value="neurexin-1 isoform X1"/>
    <property type="match status" value="1"/>
</dbReference>
<dbReference type="SMART" id="SM00181">
    <property type="entry name" value="EGF"/>
    <property type="match status" value="3"/>
</dbReference>
<dbReference type="PROSITE" id="PS50026">
    <property type="entry name" value="EGF_3"/>
    <property type="match status" value="3"/>
</dbReference>
<feature type="domain" description="EGF-like" evidence="27">
    <location>
        <begin position="219"/>
        <end position="256"/>
    </location>
</feature>
<feature type="domain" description="Laminin G" evidence="26">
    <location>
        <begin position="480"/>
        <end position="672"/>
    </location>
</feature>
<proteinExistence type="inferred from homology"/>
<keyword evidence="13 24" id="KW-0472">Membrane</keyword>
<evidence type="ECO:0000256" key="11">
    <source>
        <dbReference type="ARBA" id="ARBA00022989"/>
    </source>
</evidence>
<dbReference type="InterPro" id="IPR001791">
    <property type="entry name" value="Laminin_G"/>
</dbReference>
<keyword evidence="15" id="KW-0325">Glycoprotein</keyword>
<evidence type="ECO:0000256" key="9">
    <source>
        <dbReference type="ARBA" id="ARBA00022889"/>
    </source>
</evidence>
<comment type="similarity">
    <text evidence="1">Belongs to the neurexin family.</text>
</comment>
<evidence type="ECO:0000256" key="14">
    <source>
        <dbReference type="ARBA" id="ARBA00023157"/>
    </source>
</evidence>
<evidence type="ECO:0000256" key="24">
    <source>
        <dbReference type="SAM" id="Phobius"/>
    </source>
</evidence>
<keyword evidence="3 22" id="KW-0245">EGF-like domain</keyword>
<dbReference type="FunFam" id="2.10.25.10:FF:000015">
    <property type="entry name" value="neurexin-1 isoform X1"/>
    <property type="match status" value="1"/>
</dbReference>
<dbReference type="PANTHER" id="PTHR15036:SF51">
    <property type="entry name" value="NEUREXIN-1"/>
    <property type="match status" value="1"/>
</dbReference>
<keyword evidence="10" id="KW-0654">Proteoglycan</keyword>
<evidence type="ECO:0000256" key="20">
    <source>
        <dbReference type="ARBA" id="ARBA00044281"/>
    </source>
</evidence>
<dbReference type="SMART" id="SM00294">
    <property type="entry name" value="4.1m"/>
    <property type="match status" value="1"/>
</dbReference>
<dbReference type="InterPro" id="IPR003585">
    <property type="entry name" value="Neurexin-like"/>
</dbReference>
<dbReference type="GO" id="GO:0042734">
    <property type="term" value="C:presynaptic membrane"/>
    <property type="evidence" value="ECO:0007669"/>
    <property type="project" value="UniProtKB-SubCell"/>
</dbReference>
<dbReference type="FunFam" id="2.60.120.200:FF:000005">
    <property type="entry name" value="neurexin-1 isoform X1"/>
    <property type="match status" value="1"/>
</dbReference>
<evidence type="ECO:0000256" key="18">
    <source>
        <dbReference type="ARBA" id="ARBA00035005"/>
    </source>
</evidence>
<feature type="domain" description="Laminin G" evidence="26">
    <location>
        <begin position="905"/>
        <end position="1080"/>
    </location>
</feature>
<dbReference type="PANTHER" id="PTHR15036">
    <property type="entry name" value="PIKACHURIN-LIKE PROTEIN"/>
    <property type="match status" value="1"/>
</dbReference>
<comment type="subcellular location">
    <subcellularLocation>
        <location evidence="18">Presynaptic cell membrane</location>
        <topology evidence="18">Single-pass type I membrane protein</topology>
    </subcellularLocation>
</comment>
<evidence type="ECO:0000256" key="19">
    <source>
        <dbReference type="ARBA" id="ARBA00044151"/>
    </source>
</evidence>
<evidence type="ECO:0000256" key="5">
    <source>
        <dbReference type="ARBA" id="ARBA00022723"/>
    </source>
</evidence>
<evidence type="ECO:0000313" key="28">
    <source>
        <dbReference type="Proteomes" id="UP000694851"/>
    </source>
</evidence>
<dbReference type="Pfam" id="PF00008">
    <property type="entry name" value="EGF"/>
    <property type="match status" value="1"/>
</dbReference>
<feature type="region of interest" description="Disordered" evidence="23">
    <location>
        <begin position="198"/>
        <end position="221"/>
    </location>
</feature>
<evidence type="ECO:0000256" key="21">
    <source>
        <dbReference type="ARBA" id="ARBA00044347"/>
    </source>
</evidence>
<dbReference type="InterPro" id="IPR013320">
    <property type="entry name" value="ConA-like_dom_sf"/>
</dbReference>
<evidence type="ECO:0000256" key="3">
    <source>
        <dbReference type="ARBA" id="ARBA00022536"/>
    </source>
</evidence>
<evidence type="ECO:0000256" key="17">
    <source>
        <dbReference type="ARBA" id="ARBA00023273"/>
    </source>
</evidence>
<feature type="domain" description="Laminin G" evidence="26">
    <location>
        <begin position="283"/>
        <end position="473"/>
    </location>
</feature>
<comment type="caution">
    <text evidence="22">Lacks conserved residue(s) required for the propagation of feature annotation.</text>
</comment>
<keyword evidence="6 25" id="KW-0732">Signal</keyword>
<evidence type="ECO:0000256" key="7">
    <source>
        <dbReference type="ARBA" id="ARBA00022737"/>
    </source>
</evidence>
<feature type="domain" description="Laminin G" evidence="26">
    <location>
        <begin position="718"/>
        <end position="891"/>
    </location>
</feature>
<feature type="domain" description="EGF-like" evidence="27">
    <location>
        <begin position="1083"/>
        <end position="1120"/>
    </location>
</feature>
<dbReference type="Gene3D" id="2.60.120.200">
    <property type="match status" value="6"/>
</dbReference>